<dbReference type="NCBIfam" id="TIGR01200">
    <property type="entry name" value="GLPGLI"/>
    <property type="match status" value="1"/>
</dbReference>
<evidence type="ECO:0000313" key="1">
    <source>
        <dbReference type="EMBL" id="MBL0742086.1"/>
    </source>
</evidence>
<dbReference type="RefSeq" id="WP_202009886.1">
    <property type="nucleotide sequence ID" value="NZ_JAERRB010000003.1"/>
</dbReference>
<proteinExistence type="predicted"/>
<organism evidence="1 2">
    <name type="scientific">Chryseolinea lacunae</name>
    <dbReference type="NCBI Taxonomy" id="2801331"/>
    <lineage>
        <taxon>Bacteria</taxon>
        <taxon>Pseudomonadati</taxon>
        <taxon>Bacteroidota</taxon>
        <taxon>Cytophagia</taxon>
        <taxon>Cytophagales</taxon>
        <taxon>Fulvivirgaceae</taxon>
        <taxon>Chryseolinea</taxon>
    </lineage>
</organism>
<accession>A0ABS1KUU2</accession>
<name>A0ABS1KUU2_9BACT</name>
<dbReference type="EMBL" id="JAERRB010000003">
    <property type="protein sequence ID" value="MBL0742086.1"/>
    <property type="molecule type" value="Genomic_DNA"/>
</dbReference>
<keyword evidence="2" id="KW-1185">Reference proteome</keyword>
<dbReference type="InterPro" id="IPR005901">
    <property type="entry name" value="GLPGLI"/>
</dbReference>
<gene>
    <name evidence="1" type="ORF">JI741_12725</name>
</gene>
<dbReference type="Proteomes" id="UP000613030">
    <property type="component" value="Unassembled WGS sequence"/>
</dbReference>
<evidence type="ECO:0000313" key="2">
    <source>
        <dbReference type="Proteomes" id="UP000613030"/>
    </source>
</evidence>
<protein>
    <submittedName>
        <fullName evidence="1">GLPGLI family protein</fullName>
    </submittedName>
</protein>
<sequence>MKRILLLLGVLAMLAAVHMVVGQVGEGVITYEVKTSMHRRLPPDRQEMKDQLPEFNIVKDQLFFNTTESLYAPVEEDDEEEFGNDRGPVRMRFARPNARIYTHRGTGRRVVSQEFMGKRYRIDDTVKISPWKFGTETKTIQGYSCKRASFYNEERKQNVVAWYTGQLRASMGPENFNTLPGTILQVDINDGERIITAEKIEMRALKKNELKVPTDGQNITQAEFTKMMAAQIERMRANGGNMMIRN</sequence>
<reference evidence="1 2" key="1">
    <citation type="submission" date="2021-01" db="EMBL/GenBank/DDBJ databases">
        <title>Chryseolinea sp. Jin1 Genome sequencing and assembly.</title>
        <authorList>
            <person name="Kim I."/>
        </authorList>
    </citation>
    <scope>NUCLEOTIDE SEQUENCE [LARGE SCALE GENOMIC DNA]</scope>
    <source>
        <strain evidence="1 2">Jin1</strain>
    </source>
</reference>
<comment type="caution">
    <text evidence="1">The sequence shown here is derived from an EMBL/GenBank/DDBJ whole genome shotgun (WGS) entry which is preliminary data.</text>
</comment>
<dbReference type="Pfam" id="PF09697">
    <property type="entry name" value="Porph_ging"/>
    <property type="match status" value="1"/>
</dbReference>